<dbReference type="Proteomes" id="UP000785613">
    <property type="component" value="Unassembled WGS sequence"/>
</dbReference>
<evidence type="ECO:0000256" key="3">
    <source>
        <dbReference type="ARBA" id="ARBA00022679"/>
    </source>
</evidence>
<evidence type="ECO:0000256" key="2">
    <source>
        <dbReference type="ARBA" id="ARBA00022576"/>
    </source>
</evidence>
<evidence type="ECO:0000256" key="4">
    <source>
        <dbReference type="ARBA" id="ARBA00022898"/>
    </source>
</evidence>
<comment type="caution">
    <text evidence="5">The sequence shown here is derived from an EMBL/GenBank/DDBJ whole genome shotgun (WGS) entry which is preliminary data.</text>
</comment>
<dbReference type="InterPro" id="IPR015424">
    <property type="entry name" value="PyrdxlP-dep_Trfase"/>
</dbReference>
<evidence type="ECO:0008006" key="7">
    <source>
        <dbReference type="Google" id="ProtNLM"/>
    </source>
</evidence>
<proteinExistence type="predicted"/>
<organism evidence="5 6">
    <name type="scientific">Massilia rubra</name>
    <dbReference type="NCBI Taxonomy" id="2607910"/>
    <lineage>
        <taxon>Bacteria</taxon>
        <taxon>Pseudomonadati</taxon>
        <taxon>Pseudomonadota</taxon>
        <taxon>Betaproteobacteria</taxon>
        <taxon>Burkholderiales</taxon>
        <taxon>Oxalobacteraceae</taxon>
        <taxon>Telluria group</taxon>
        <taxon>Massilia</taxon>
    </lineage>
</organism>
<evidence type="ECO:0000313" key="5">
    <source>
        <dbReference type="EMBL" id="NHZ38012.1"/>
    </source>
</evidence>
<reference evidence="5 6" key="1">
    <citation type="submission" date="2019-09" db="EMBL/GenBank/DDBJ databases">
        <title>Taxonomy of Antarctic Massilia spp.: description of Massilia rubra sp. nov., Massilia aquatica sp. nov., Massilia mucilaginosa sp. nov., Massilia frigida sp. nov. isolated from streams, lakes and regoliths.</title>
        <authorList>
            <person name="Holochova P."/>
            <person name="Sedlacek I."/>
            <person name="Kralova S."/>
            <person name="Maslanova I."/>
            <person name="Busse H.-J."/>
            <person name="Stankova E."/>
            <person name="Vrbovska V."/>
            <person name="Kovarovic V."/>
            <person name="Bartak M."/>
            <person name="Svec P."/>
            <person name="Pantucek R."/>
        </authorList>
    </citation>
    <scope>NUCLEOTIDE SEQUENCE [LARGE SCALE GENOMIC DNA]</scope>
    <source>
        <strain evidence="5 6">CCM 8692</strain>
    </source>
</reference>
<gene>
    <name evidence="5" type="ORF">F0185_31130</name>
</gene>
<dbReference type="RefSeq" id="WP_167232173.1">
    <property type="nucleotide sequence ID" value="NZ_VUYU01000038.1"/>
</dbReference>
<dbReference type="PANTHER" id="PTHR43807">
    <property type="entry name" value="FI04487P"/>
    <property type="match status" value="1"/>
</dbReference>
<keyword evidence="2" id="KW-0032">Aminotransferase</keyword>
<accession>A0ABX0M104</accession>
<sequence length="179" mass="20168">MWHVLRCAVAARIANVCGARGHAAHAPDRHHAPHDPTAPVLRAADMQDFYRRKRDLFREGLTGSRCTLLPSDATYFQCVMVEAISPILESEFAQWLTTVIKVAALPVSALYSNGRASDIVRFCFAKQDDTWRWSVWPDCDLPELEPTSWQSGASPWQTWRSANPCAGMFSARRRPPVRC</sequence>
<keyword evidence="4" id="KW-0663">Pyridoxal phosphate</keyword>
<protein>
    <recommendedName>
        <fullName evidence="7">Aminotransferase class I/classII domain-containing protein</fullName>
    </recommendedName>
</protein>
<evidence type="ECO:0000313" key="6">
    <source>
        <dbReference type="Proteomes" id="UP000785613"/>
    </source>
</evidence>
<dbReference type="PANTHER" id="PTHR43807:SF20">
    <property type="entry name" value="FI04487P"/>
    <property type="match status" value="1"/>
</dbReference>
<dbReference type="Gene3D" id="3.90.1150.10">
    <property type="entry name" value="Aspartate Aminotransferase, domain 1"/>
    <property type="match status" value="1"/>
</dbReference>
<dbReference type="SUPFAM" id="SSF53383">
    <property type="entry name" value="PLP-dependent transferases"/>
    <property type="match status" value="1"/>
</dbReference>
<keyword evidence="6" id="KW-1185">Reference proteome</keyword>
<dbReference type="InterPro" id="IPR015422">
    <property type="entry name" value="PyrdxlP-dep_Trfase_small"/>
</dbReference>
<dbReference type="InterPro" id="IPR051326">
    <property type="entry name" value="Kynurenine-oxoglutarate_AT"/>
</dbReference>
<evidence type="ECO:0000256" key="1">
    <source>
        <dbReference type="ARBA" id="ARBA00001933"/>
    </source>
</evidence>
<comment type="cofactor">
    <cofactor evidence="1">
        <name>pyridoxal 5'-phosphate</name>
        <dbReference type="ChEBI" id="CHEBI:597326"/>
    </cofactor>
</comment>
<name>A0ABX0M104_9BURK</name>
<dbReference type="EMBL" id="VUYU01000038">
    <property type="protein sequence ID" value="NHZ38012.1"/>
    <property type="molecule type" value="Genomic_DNA"/>
</dbReference>
<keyword evidence="3" id="KW-0808">Transferase</keyword>